<dbReference type="Proteomes" id="UP000494109">
    <property type="component" value="Unassembled WGS sequence"/>
</dbReference>
<sequence>MTAPLTLPDIDPEETREWLDALESVIALEGRPRAHYLLDQLSDLDAARHGDLHGRVTTAYMNTVPRERQPAYPGDLALARRLNAMIRWNAMVMVLRAGRLSNVGGHIATYQSAAVL</sequence>
<accession>A0A6P3BFJ8</accession>
<dbReference type="EMBL" id="CABVQS010000036">
    <property type="protein sequence ID" value="VWD58797.1"/>
    <property type="molecule type" value="Genomic_DNA"/>
</dbReference>
<evidence type="ECO:0000313" key="1">
    <source>
        <dbReference type="EMBL" id="VWD58797.1"/>
    </source>
</evidence>
<reference evidence="1 2" key="1">
    <citation type="submission" date="2019-09" db="EMBL/GenBank/DDBJ databases">
        <authorList>
            <person name="Depoorter E."/>
        </authorList>
    </citation>
    <scope>NUCLEOTIDE SEQUENCE [LARGE SCALE GENOMIC DNA]</scope>
    <source>
        <strain evidence="1">R-71033</strain>
    </source>
</reference>
<protein>
    <submittedName>
        <fullName evidence="1">Pyruvate dehydrogenase</fullName>
    </submittedName>
</protein>
<name>A0A6P3BFJ8_9BURK</name>
<dbReference type="InterPro" id="IPR029061">
    <property type="entry name" value="THDP-binding"/>
</dbReference>
<organism evidence="1 2">
    <name type="scientific">Burkholderia contaminans</name>
    <dbReference type="NCBI Taxonomy" id="488447"/>
    <lineage>
        <taxon>Bacteria</taxon>
        <taxon>Pseudomonadati</taxon>
        <taxon>Pseudomonadota</taxon>
        <taxon>Betaproteobacteria</taxon>
        <taxon>Burkholderiales</taxon>
        <taxon>Burkholderiaceae</taxon>
        <taxon>Burkholderia</taxon>
        <taxon>Burkholderia cepacia complex</taxon>
    </lineage>
</organism>
<dbReference type="AlphaFoldDB" id="A0A6P3BFJ8"/>
<dbReference type="Gene3D" id="3.40.50.970">
    <property type="match status" value="1"/>
</dbReference>
<evidence type="ECO:0000313" key="2">
    <source>
        <dbReference type="Proteomes" id="UP000494109"/>
    </source>
</evidence>
<gene>
    <name evidence="1" type="ORF">BCO71033_06244</name>
</gene>
<keyword evidence="1" id="KW-0670">Pyruvate</keyword>
<dbReference type="SUPFAM" id="SSF52518">
    <property type="entry name" value="Thiamin diphosphate-binding fold (THDP-binding)"/>
    <property type="match status" value="1"/>
</dbReference>
<proteinExistence type="predicted"/>